<dbReference type="AlphaFoldDB" id="A0A915KWL6"/>
<dbReference type="WBParaSite" id="nRc.2.0.1.t42863-RA">
    <property type="protein sequence ID" value="nRc.2.0.1.t42863-RA"/>
    <property type="gene ID" value="nRc.2.0.1.g42863"/>
</dbReference>
<name>A0A915KWL6_ROMCU</name>
<feature type="transmembrane region" description="Helical" evidence="1">
    <location>
        <begin position="21"/>
        <end position="41"/>
    </location>
</feature>
<accession>A0A915KWL6</accession>
<reference evidence="3" key="1">
    <citation type="submission" date="2022-11" db="UniProtKB">
        <authorList>
            <consortium name="WormBaseParasite"/>
        </authorList>
    </citation>
    <scope>IDENTIFICATION</scope>
</reference>
<keyword evidence="1" id="KW-0812">Transmembrane</keyword>
<evidence type="ECO:0000256" key="1">
    <source>
        <dbReference type="SAM" id="Phobius"/>
    </source>
</evidence>
<keyword evidence="1" id="KW-1133">Transmembrane helix</keyword>
<protein>
    <submittedName>
        <fullName evidence="3">Uncharacterized protein</fullName>
    </submittedName>
</protein>
<evidence type="ECO:0000313" key="3">
    <source>
        <dbReference type="WBParaSite" id="nRc.2.0.1.t42863-RA"/>
    </source>
</evidence>
<keyword evidence="2" id="KW-1185">Reference proteome</keyword>
<dbReference type="Proteomes" id="UP000887565">
    <property type="component" value="Unplaced"/>
</dbReference>
<evidence type="ECO:0000313" key="2">
    <source>
        <dbReference type="Proteomes" id="UP000887565"/>
    </source>
</evidence>
<organism evidence="2 3">
    <name type="scientific">Romanomermis culicivorax</name>
    <name type="common">Nematode worm</name>
    <dbReference type="NCBI Taxonomy" id="13658"/>
    <lineage>
        <taxon>Eukaryota</taxon>
        <taxon>Metazoa</taxon>
        <taxon>Ecdysozoa</taxon>
        <taxon>Nematoda</taxon>
        <taxon>Enoplea</taxon>
        <taxon>Dorylaimia</taxon>
        <taxon>Mermithida</taxon>
        <taxon>Mermithoidea</taxon>
        <taxon>Mermithidae</taxon>
        <taxon>Romanomermis</taxon>
    </lineage>
</organism>
<keyword evidence="1" id="KW-0472">Membrane</keyword>
<proteinExistence type="predicted"/>
<sequence>MLRKDVVPEMMSSNISSDWKFCASIAFAVPISTGLFVYYWLRIRGEASKNRTVFQGQSKISKIWSIHGGKVTLRCLKGLVGHLSRVSIIISKNEKNQGTLTKFHGMFNVKFERGNYKAPRATGKPHVNNKKT</sequence>